<feature type="non-terminal residue" evidence="2">
    <location>
        <position position="77"/>
    </location>
</feature>
<evidence type="ECO:0000256" key="1">
    <source>
        <dbReference type="SAM" id="Phobius"/>
    </source>
</evidence>
<feature type="transmembrane region" description="Helical" evidence="1">
    <location>
        <begin position="6"/>
        <end position="26"/>
    </location>
</feature>
<sequence>MLQVQPTGHHTSFFVCIIFTGLWLLCKVNDGKLLTDNQLLHKLYFLIRPNQCKQLTSSSLVTCYLNKALAIKDDNHF</sequence>
<dbReference type="AlphaFoldDB" id="A0A1X0RDJ4"/>
<keyword evidence="1" id="KW-1133">Transmembrane helix</keyword>
<keyword evidence="1" id="KW-0812">Transmembrane</keyword>
<dbReference type="Proteomes" id="UP000242414">
    <property type="component" value="Unassembled WGS sequence"/>
</dbReference>
<keyword evidence="1" id="KW-0472">Membrane</keyword>
<gene>
    <name evidence="2" type="ORF">BCV72DRAFT_316312</name>
</gene>
<dbReference type="EMBL" id="KV921869">
    <property type="protein sequence ID" value="ORE10079.1"/>
    <property type="molecule type" value="Genomic_DNA"/>
</dbReference>
<name>A0A1X0RDJ4_RHIZD</name>
<protein>
    <submittedName>
        <fullName evidence="2">Uncharacterized protein</fullName>
    </submittedName>
</protein>
<reference evidence="2" key="1">
    <citation type="journal article" date="2016" name="Proc. Natl. Acad. Sci. U.S.A.">
        <title>Lipid metabolic changes in an early divergent fungus govern the establishment of a mutualistic symbiosis with endobacteria.</title>
        <authorList>
            <person name="Lastovetsky O.A."/>
            <person name="Gaspar M.L."/>
            <person name="Mondo S.J."/>
            <person name="LaButti K.M."/>
            <person name="Sandor L."/>
            <person name="Grigoriev I.V."/>
            <person name="Henry S.A."/>
            <person name="Pawlowska T.E."/>
        </authorList>
    </citation>
    <scope>NUCLEOTIDE SEQUENCE [LARGE SCALE GENOMIC DNA]</scope>
    <source>
        <strain evidence="2">ATCC 52814</strain>
    </source>
</reference>
<evidence type="ECO:0000313" key="2">
    <source>
        <dbReference type="EMBL" id="ORE10079.1"/>
    </source>
</evidence>
<dbReference type="VEuPathDB" id="FungiDB:BCV72DRAFT_316312"/>
<proteinExistence type="predicted"/>
<organism evidence="2">
    <name type="scientific">Rhizopus microsporus var. microsporus</name>
    <dbReference type="NCBI Taxonomy" id="86635"/>
    <lineage>
        <taxon>Eukaryota</taxon>
        <taxon>Fungi</taxon>
        <taxon>Fungi incertae sedis</taxon>
        <taxon>Mucoromycota</taxon>
        <taxon>Mucoromycotina</taxon>
        <taxon>Mucoromycetes</taxon>
        <taxon>Mucorales</taxon>
        <taxon>Mucorineae</taxon>
        <taxon>Rhizopodaceae</taxon>
        <taxon>Rhizopus</taxon>
    </lineage>
</organism>
<accession>A0A1X0RDJ4</accession>